<accession>A0A158D299</accession>
<dbReference type="Proteomes" id="UP000054624">
    <property type="component" value="Unassembled WGS sequence"/>
</dbReference>
<reference evidence="3" key="1">
    <citation type="submission" date="2016-01" db="EMBL/GenBank/DDBJ databases">
        <authorList>
            <person name="Peeters Charlotte."/>
        </authorList>
    </citation>
    <scope>NUCLEOTIDE SEQUENCE [LARGE SCALE GENOMIC DNA]</scope>
</reference>
<name>A0A158D299_9BURK</name>
<evidence type="ECO:0000313" key="3">
    <source>
        <dbReference type="Proteomes" id="UP000054624"/>
    </source>
</evidence>
<dbReference type="RefSeq" id="WP_244173510.1">
    <property type="nucleotide sequence ID" value="NZ_FCOI02000031.1"/>
</dbReference>
<dbReference type="Pfam" id="PF06890">
    <property type="entry name" value="Phage_Mu_Gp45"/>
    <property type="match status" value="1"/>
</dbReference>
<evidence type="ECO:0000313" key="2">
    <source>
        <dbReference type="EMBL" id="SAK88356.1"/>
    </source>
</evidence>
<evidence type="ECO:0000259" key="1">
    <source>
        <dbReference type="Pfam" id="PF06890"/>
    </source>
</evidence>
<dbReference type="STRING" id="1777137.AWB76_06318"/>
<gene>
    <name evidence="2" type="ORF">AWB76_06318</name>
</gene>
<protein>
    <submittedName>
        <fullName evidence="2">Bacteriophage Mu Gp45 protein</fullName>
    </submittedName>
</protein>
<sequence>MLDALNALSRRIRLFVSRAVISFVDDTRTVQYLQAKINALETVGDIPRYVEYGLSSNPPLGSEALIVF</sequence>
<feature type="domain" description="Bacteriophage Mu Gp45 N-terminal" evidence="1">
    <location>
        <begin position="18"/>
        <end position="68"/>
    </location>
</feature>
<dbReference type="InterPro" id="IPR053861">
    <property type="entry name" value="Phage_Mu_Gp45_N"/>
</dbReference>
<proteinExistence type="predicted"/>
<organism evidence="2 3">
    <name type="scientific">Caballeronia temeraria</name>
    <dbReference type="NCBI Taxonomy" id="1777137"/>
    <lineage>
        <taxon>Bacteria</taxon>
        <taxon>Pseudomonadati</taxon>
        <taxon>Pseudomonadota</taxon>
        <taxon>Betaproteobacteria</taxon>
        <taxon>Burkholderiales</taxon>
        <taxon>Burkholderiaceae</taxon>
        <taxon>Caballeronia</taxon>
    </lineage>
</organism>
<dbReference type="EMBL" id="FCOI02000031">
    <property type="protein sequence ID" value="SAK88356.1"/>
    <property type="molecule type" value="Genomic_DNA"/>
</dbReference>
<keyword evidence="3" id="KW-1185">Reference proteome</keyword>
<dbReference type="AlphaFoldDB" id="A0A158D299"/>